<dbReference type="PIRSF" id="PIRSF000126">
    <property type="entry name" value="11-beta-HSD1"/>
    <property type="match status" value="1"/>
</dbReference>
<dbReference type="EC" id="1.-.-.-" evidence="5"/>
<protein>
    <submittedName>
        <fullName evidence="5">SDR family NAD(P)-dependent oxidoreductase</fullName>
        <ecNumber evidence="5">1.-.-.-</ecNumber>
    </submittedName>
</protein>
<evidence type="ECO:0000313" key="6">
    <source>
        <dbReference type="Proteomes" id="UP001596253"/>
    </source>
</evidence>
<gene>
    <name evidence="5" type="ORF">ACFP3T_03800</name>
</gene>
<dbReference type="PANTHER" id="PTHR44196:SF1">
    <property type="entry name" value="DEHYDROGENASE_REDUCTASE SDR FAMILY MEMBER 7B"/>
    <property type="match status" value="1"/>
</dbReference>
<evidence type="ECO:0000256" key="3">
    <source>
        <dbReference type="RuleBase" id="RU000363"/>
    </source>
</evidence>
<dbReference type="EMBL" id="JBHSSD010000013">
    <property type="protein sequence ID" value="MFC6163796.1"/>
    <property type="molecule type" value="Genomic_DNA"/>
</dbReference>
<feature type="domain" description="Ketoreductase" evidence="4">
    <location>
        <begin position="7"/>
        <end position="192"/>
    </location>
</feature>
<dbReference type="InterPro" id="IPR057326">
    <property type="entry name" value="KR_dom"/>
</dbReference>
<dbReference type="Pfam" id="PF00106">
    <property type="entry name" value="adh_short"/>
    <property type="match status" value="1"/>
</dbReference>
<keyword evidence="2 5" id="KW-0560">Oxidoreductase</keyword>
<evidence type="ECO:0000256" key="2">
    <source>
        <dbReference type="ARBA" id="ARBA00023002"/>
    </source>
</evidence>
<reference evidence="6" key="1">
    <citation type="journal article" date="2019" name="Int. J. Syst. Evol. Microbiol.">
        <title>The Global Catalogue of Microorganisms (GCM) 10K type strain sequencing project: providing services to taxonomists for standard genome sequencing and annotation.</title>
        <authorList>
            <consortium name="The Broad Institute Genomics Platform"/>
            <consortium name="The Broad Institute Genome Sequencing Center for Infectious Disease"/>
            <person name="Wu L."/>
            <person name="Ma J."/>
        </authorList>
    </citation>
    <scope>NUCLEOTIDE SEQUENCE [LARGE SCALE GENOMIC DNA]</scope>
    <source>
        <strain evidence="6">CCM 8932</strain>
    </source>
</reference>
<evidence type="ECO:0000256" key="1">
    <source>
        <dbReference type="ARBA" id="ARBA00006484"/>
    </source>
</evidence>
<organism evidence="5 6">
    <name type="scientific">Lactiplantibacillus dongliensis</name>
    <dbReference type="NCBI Taxonomy" id="2559919"/>
    <lineage>
        <taxon>Bacteria</taxon>
        <taxon>Bacillati</taxon>
        <taxon>Bacillota</taxon>
        <taxon>Bacilli</taxon>
        <taxon>Lactobacillales</taxon>
        <taxon>Lactobacillaceae</taxon>
        <taxon>Lactiplantibacillus</taxon>
    </lineage>
</organism>
<comment type="caution">
    <text evidence="5">The sequence shown here is derived from an EMBL/GenBank/DDBJ whole genome shotgun (WGS) entry which is preliminary data.</text>
</comment>
<keyword evidence="6" id="KW-1185">Reference proteome</keyword>
<dbReference type="Proteomes" id="UP001596253">
    <property type="component" value="Unassembled WGS sequence"/>
</dbReference>
<dbReference type="PRINTS" id="PR00081">
    <property type="entry name" value="GDHRDH"/>
</dbReference>
<evidence type="ECO:0000313" key="5">
    <source>
        <dbReference type="EMBL" id="MFC6163796.1"/>
    </source>
</evidence>
<dbReference type="SMART" id="SM00822">
    <property type="entry name" value="PKS_KR"/>
    <property type="match status" value="1"/>
</dbReference>
<proteinExistence type="inferred from homology"/>
<dbReference type="RefSeq" id="WP_137640186.1">
    <property type="nucleotide sequence ID" value="NZ_BJDK01000015.1"/>
</dbReference>
<dbReference type="PANTHER" id="PTHR44196">
    <property type="entry name" value="DEHYDROGENASE/REDUCTASE SDR FAMILY MEMBER 7B"/>
    <property type="match status" value="1"/>
</dbReference>
<dbReference type="SUPFAM" id="SSF51735">
    <property type="entry name" value="NAD(P)-binding Rossmann-fold domains"/>
    <property type="match status" value="1"/>
</dbReference>
<dbReference type="Gene3D" id="3.40.50.720">
    <property type="entry name" value="NAD(P)-binding Rossmann-like Domain"/>
    <property type="match status" value="1"/>
</dbReference>
<dbReference type="InterPro" id="IPR036291">
    <property type="entry name" value="NAD(P)-bd_dom_sf"/>
</dbReference>
<dbReference type="PRINTS" id="PR00080">
    <property type="entry name" value="SDRFAMILY"/>
</dbReference>
<evidence type="ECO:0000259" key="4">
    <source>
        <dbReference type="SMART" id="SM00822"/>
    </source>
</evidence>
<dbReference type="InterPro" id="IPR002347">
    <property type="entry name" value="SDR_fam"/>
</dbReference>
<name>A0ABW1R1T1_9LACO</name>
<sequence length="263" mass="28128">MTALTGKVVLVTGASSGLGEQLALAVAAQGAQVVLVARRHDRLVKVADQCRLLSQTQAVALTADISSVSAVDQVFATIDELFDHLDTVINAAGFGYLVPAIEMDHVMMARMLRVNTLGVMYVSQLAAQRMVKAQHGEIVNVASIAGKIATPKSAVYAATKAALIAYDNALRLELRPAGINVLTVNPGPIQTDFFKTADPTGHYLDSVAWLALNPVKFAAQIVRRLGRHRREINAPWVMGAANLGYQLAPKLGDWLAGSVFNFK</sequence>
<accession>A0ABW1R1T1</accession>
<comment type="similarity">
    <text evidence="1 3">Belongs to the short-chain dehydrogenases/reductases (SDR) family.</text>
</comment>
<dbReference type="GO" id="GO:0016491">
    <property type="term" value="F:oxidoreductase activity"/>
    <property type="evidence" value="ECO:0007669"/>
    <property type="project" value="UniProtKB-KW"/>
</dbReference>